<proteinExistence type="predicted"/>
<sequence>MQIQSFLLAALSVTAVSAHFSVTYPYWRGNSYKTQWTYPCGGVNQSISDTNRTLWPLDGGALVFKPSHTSAQTYINIGFGNNVTSLNETLIGPFNQTGNGTFCFPHITLPEGLDITEGLNASIQVVQLSHNGGALYNCADITFSAEAVQTLDGDVCFNSTGVGSAPFEYGDAAAATTCNESTSTSDTVQTTNSTGGAAPAGSRMGTGAVMGAVGVVVAVLMM</sequence>
<dbReference type="AlphaFoldDB" id="A0A3N4KHR3"/>
<dbReference type="GO" id="GO:0005886">
    <property type="term" value="C:plasma membrane"/>
    <property type="evidence" value="ECO:0007669"/>
    <property type="project" value="UniProtKB-SubCell"/>
</dbReference>
<dbReference type="EMBL" id="ML119145">
    <property type="protein sequence ID" value="RPB10103.1"/>
    <property type="molecule type" value="Genomic_DNA"/>
</dbReference>
<keyword evidence="2" id="KW-1003">Cell membrane</keyword>
<keyword evidence="3" id="KW-0336">GPI-anchor</keyword>
<dbReference type="InParanoid" id="A0A3N4KHR3"/>
<keyword evidence="6" id="KW-0325">Glycoprotein</keyword>
<evidence type="ECO:0000256" key="6">
    <source>
        <dbReference type="ARBA" id="ARBA00023180"/>
    </source>
</evidence>
<dbReference type="Proteomes" id="UP000277580">
    <property type="component" value="Unassembled WGS sequence"/>
</dbReference>
<feature type="chain" id="PRO_5018327513" description="Copper acquisition factor BIM1-like domain-containing protein" evidence="8">
    <location>
        <begin position="19"/>
        <end position="222"/>
    </location>
</feature>
<evidence type="ECO:0000256" key="3">
    <source>
        <dbReference type="ARBA" id="ARBA00022622"/>
    </source>
</evidence>
<dbReference type="GO" id="GO:0098552">
    <property type="term" value="C:side of membrane"/>
    <property type="evidence" value="ECO:0007669"/>
    <property type="project" value="UniProtKB-KW"/>
</dbReference>
<gene>
    <name evidence="10" type="ORF">P167DRAFT_576520</name>
</gene>
<evidence type="ECO:0000259" key="9">
    <source>
        <dbReference type="Pfam" id="PF20238"/>
    </source>
</evidence>
<dbReference type="Pfam" id="PF20238">
    <property type="entry name" value="BIM1-like_dom"/>
    <property type="match status" value="1"/>
</dbReference>
<dbReference type="CDD" id="cd21176">
    <property type="entry name" value="LPMO_auxiliary-like"/>
    <property type="match status" value="1"/>
</dbReference>
<evidence type="ECO:0000256" key="8">
    <source>
        <dbReference type="SAM" id="SignalP"/>
    </source>
</evidence>
<keyword evidence="11" id="KW-1185">Reference proteome</keyword>
<protein>
    <recommendedName>
        <fullName evidence="9">Copper acquisition factor BIM1-like domain-containing protein</fullName>
    </recommendedName>
</protein>
<keyword evidence="5" id="KW-0472">Membrane</keyword>
<evidence type="ECO:0000256" key="7">
    <source>
        <dbReference type="ARBA" id="ARBA00023288"/>
    </source>
</evidence>
<dbReference type="PANTHER" id="PTHR34992">
    <property type="entry name" value="HYPHAL ANASTAMOSIS-7 PROTEIN"/>
    <property type="match status" value="1"/>
</dbReference>
<feature type="signal peptide" evidence="8">
    <location>
        <begin position="1"/>
        <end position="18"/>
    </location>
</feature>
<evidence type="ECO:0000256" key="5">
    <source>
        <dbReference type="ARBA" id="ARBA00023136"/>
    </source>
</evidence>
<reference evidence="10 11" key="1">
    <citation type="journal article" date="2018" name="Nat. Ecol. Evol.">
        <title>Pezizomycetes genomes reveal the molecular basis of ectomycorrhizal truffle lifestyle.</title>
        <authorList>
            <person name="Murat C."/>
            <person name="Payen T."/>
            <person name="Noel B."/>
            <person name="Kuo A."/>
            <person name="Morin E."/>
            <person name="Chen J."/>
            <person name="Kohler A."/>
            <person name="Krizsan K."/>
            <person name="Balestrini R."/>
            <person name="Da Silva C."/>
            <person name="Montanini B."/>
            <person name="Hainaut M."/>
            <person name="Levati E."/>
            <person name="Barry K.W."/>
            <person name="Belfiori B."/>
            <person name="Cichocki N."/>
            <person name="Clum A."/>
            <person name="Dockter R.B."/>
            <person name="Fauchery L."/>
            <person name="Guy J."/>
            <person name="Iotti M."/>
            <person name="Le Tacon F."/>
            <person name="Lindquist E.A."/>
            <person name="Lipzen A."/>
            <person name="Malagnac F."/>
            <person name="Mello A."/>
            <person name="Molinier V."/>
            <person name="Miyauchi S."/>
            <person name="Poulain J."/>
            <person name="Riccioni C."/>
            <person name="Rubini A."/>
            <person name="Sitrit Y."/>
            <person name="Splivallo R."/>
            <person name="Traeger S."/>
            <person name="Wang M."/>
            <person name="Zifcakova L."/>
            <person name="Wipf D."/>
            <person name="Zambonelli A."/>
            <person name="Paolocci F."/>
            <person name="Nowrousian M."/>
            <person name="Ottonello S."/>
            <person name="Baldrian P."/>
            <person name="Spatafora J.W."/>
            <person name="Henrissat B."/>
            <person name="Nagy L.G."/>
            <person name="Aury J.M."/>
            <person name="Wincker P."/>
            <person name="Grigoriev I.V."/>
            <person name="Bonfante P."/>
            <person name="Martin F.M."/>
        </authorList>
    </citation>
    <scope>NUCLEOTIDE SEQUENCE [LARGE SCALE GENOMIC DNA]</scope>
    <source>
        <strain evidence="10 11">CCBAS932</strain>
    </source>
</reference>
<name>A0A3N4KHR3_9PEZI</name>
<keyword evidence="4 8" id="KW-0732">Signal</keyword>
<comment type="subcellular location">
    <subcellularLocation>
        <location evidence="1">Cell membrane</location>
        <topology evidence="1">Lipid-anchor</topology>
        <topology evidence="1">GPI-anchor</topology>
    </subcellularLocation>
</comment>
<keyword evidence="7" id="KW-0449">Lipoprotein</keyword>
<feature type="domain" description="Copper acquisition factor BIM1-like" evidence="9">
    <location>
        <begin position="17"/>
        <end position="161"/>
    </location>
</feature>
<dbReference type="InterPro" id="IPR046530">
    <property type="entry name" value="BIM1-like_dom"/>
</dbReference>
<accession>A0A3N4KHR3</accession>
<dbReference type="OrthoDB" id="5333578at2759"/>
<evidence type="ECO:0000256" key="4">
    <source>
        <dbReference type="ARBA" id="ARBA00022729"/>
    </source>
</evidence>
<organism evidence="10 11">
    <name type="scientific">Morchella conica CCBAS932</name>
    <dbReference type="NCBI Taxonomy" id="1392247"/>
    <lineage>
        <taxon>Eukaryota</taxon>
        <taxon>Fungi</taxon>
        <taxon>Dikarya</taxon>
        <taxon>Ascomycota</taxon>
        <taxon>Pezizomycotina</taxon>
        <taxon>Pezizomycetes</taxon>
        <taxon>Pezizales</taxon>
        <taxon>Morchellaceae</taxon>
        <taxon>Morchella</taxon>
    </lineage>
</organism>
<dbReference type="InterPro" id="IPR046936">
    <property type="entry name" value="BIM1-like"/>
</dbReference>
<dbReference type="PANTHER" id="PTHR34992:SF10">
    <property type="entry name" value="COPPER ACQUISITION FACTOR BIM1-LIKE DOMAIN-CONTAINING PROTEIN"/>
    <property type="match status" value="1"/>
</dbReference>
<evidence type="ECO:0000256" key="2">
    <source>
        <dbReference type="ARBA" id="ARBA00022475"/>
    </source>
</evidence>
<evidence type="ECO:0000256" key="1">
    <source>
        <dbReference type="ARBA" id="ARBA00004609"/>
    </source>
</evidence>
<evidence type="ECO:0000313" key="11">
    <source>
        <dbReference type="Proteomes" id="UP000277580"/>
    </source>
</evidence>
<evidence type="ECO:0000313" key="10">
    <source>
        <dbReference type="EMBL" id="RPB10103.1"/>
    </source>
</evidence>